<dbReference type="PANTHER" id="PTHR32507">
    <property type="entry name" value="NA(+)/H(+) ANTIPORTER 1"/>
    <property type="match status" value="1"/>
</dbReference>
<keyword evidence="2" id="KW-0813">Transport</keyword>
<keyword evidence="8 9" id="KW-0472">Membrane</keyword>
<dbReference type="PROSITE" id="PS50206">
    <property type="entry name" value="RHODANESE_3"/>
    <property type="match status" value="1"/>
</dbReference>
<comment type="caution">
    <text evidence="11">The sequence shown here is derived from an EMBL/GenBank/DDBJ whole genome shotgun (WGS) entry which is preliminary data.</text>
</comment>
<dbReference type="GO" id="GO:1902600">
    <property type="term" value="P:proton transmembrane transport"/>
    <property type="evidence" value="ECO:0007669"/>
    <property type="project" value="InterPro"/>
</dbReference>
<feature type="transmembrane region" description="Helical" evidence="9">
    <location>
        <begin position="367"/>
        <end position="388"/>
    </location>
</feature>
<accession>I4EIV7</accession>
<sequence>MPDLLTASALAATVLIISALASGLVERAPISFPIIFLGLGVLLGEHGLGWITLDAHSGTLETIATLNLALVLFIDALKLRFDEVGNDWIVPVLALGPGAALTMILVAGTSALLLHTSIVASLLLGAILASTDPVVLQDVLRDTRIPRSVRRALSVEAGTNDLIVLPAVLVLIAIAQAGLGSVPEWLAFLGELFILGPLAGVAVGWIGAWLMARADARYGIRREYQALYGIGLVLAAYAAGTAIGGSGFLAAFAAGIAISLSNFELCDCFMEYGEVTAEMAMLVAFVLFGALLSSMTGLIPLGTTLLFAVLVIAIARPLVMALVLRRATASRGARVIIGWFGPRGLSSLLLALLVVQDGVPGSERLLAITGAVVIVSVIVHGASIAPLGSWYGRRVAKQTLPEEREGSAAGLFGDHGGQVPRISPDELAARLKDPNPPVILDVRSRSQFTADGAQIPGSIRVRPDEVIEWATGKSRDRLVVAYCT</sequence>
<comment type="subcellular location">
    <subcellularLocation>
        <location evidence="1">Cell membrane</location>
        <topology evidence="1">Multi-pass membrane protein</topology>
    </subcellularLocation>
</comment>
<evidence type="ECO:0000256" key="3">
    <source>
        <dbReference type="ARBA" id="ARBA00022449"/>
    </source>
</evidence>
<feature type="transmembrane region" description="Helical" evidence="9">
    <location>
        <begin position="305"/>
        <end position="324"/>
    </location>
</feature>
<dbReference type="InterPro" id="IPR038770">
    <property type="entry name" value="Na+/solute_symporter_sf"/>
</dbReference>
<dbReference type="InterPro" id="IPR036873">
    <property type="entry name" value="Rhodanese-like_dom_sf"/>
</dbReference>
<dbReference type="EMBL" id="CAGS01000297">
    <property type="protein sequence ID" value="CCF84619.1"/>
    <property type="molecule type" value="Genomic_DNA"/>
</dbReference>
<name>I4EIV7_9BACT</name>
<keyword evidence="6 9" id="KW-1133">Transmembrane helix</keyword>
<dbReference type="GO" id="GO:0015297">
    <property type="term" value="F:antiporter activity"/>
    <property type="evidence" value="ECO:0007669"/>
    <property type="project" value="UniProtKB-KW"/>
</dbReference>
<feature type="transmembrane region" description="Helical" evidence="9">
    <location>
        <begin position="32"/>
        <end position="53"/>
    </location>
</feature>
<dbReference type="InterPro" id="IPR001763">
    <property type="entry name" value="Rhodanese-like_dom"/>
</dbReference>
<feature type="transmembrane region" description="Helical" evidence="9">
    <location>
        <begin position="89"/>
        <end position="112"/>
    </location>
</feature>
<evidence type="ECO:0000313" key="12">
    <source>
        <dbReference type="Proteomes" id="UP000004221"/>
    </source>
</evidence>
<dbReference type="SUPFAM" id="SSF52821">
    <property type="entry name" value="Rhodanese/Cell cycle control phosphatase"/>
    <property type="match status" value="1"/>
</dbReference>
<feature type="transmembrane region" description="Helical" evidence="9">
    <location>
        <begin position="161"/>
        <end position="179"/>
    </location>
</feature>
<keyword evidence="3" id="KW-0050">Antiport</keyword>
<dbReference type="RefSeq" id="WP_008478904.1">
    <property type="nucleotide sequence ID" value="NZ_CAGS01000297.1"/>
</dbReference>
<evidence type="ECO:0000256" key="6">
    <source>
        <dbReference type="ARBA" id="ARBA00022989"/>
    </source>
</evidence>
<keyword evidence="4" id="KW-1003">Cell membrane</keyword>
<feature type="transmembrane region" description="Helical" evidence="9">
    <location>
        <begin position="6"/>
        <end position="25"/>
    </location>
</feature>
<feature type="transmembrane region" description="Helical" evidence="9">
    <location>
        <begin position="336"/>
        <end position="355"/>
    </location>
</feature>
<dbReference type="InterPro" id="IPR006153">
    <property type="entry name" value="Cation/H_exchanger_TM"/>
</dbReference>
<reference evidence="11 12" key="1">
    <citation type="journal article" date="2012" name="ISME J.">
        <title>Nitrification expanded: discovery, physiology and genomics of a nitrite-oxidizing bacterium from the phylum Chloroflexi.</title>
        <authorList>
            <person name="Sorokin D.Y."/>
            <person name="Lucker S."/>
            <person name="Vejmelkova D."/>
            <person name="Kostrikina N.A."/>
            <person name="Kleerebezem R."/>
            <person name="Rijpstra W.I."/>
            <person name="Damste J.S."/>
            <person name="Le Paslier D."/>
            <person name="Muyzer G."/>
            <person name="Wagner M."/>
            <person name="van Loosdrecht M.C."/>
            <person name="Daims H."/>
        </authorList>
    </citation>
    <scope>NUCLEOTIDE SEQUENCE [LARGE SCALE GENOMIC DNA]</scope>
    <source>
        <strain evidence="12">none</strain>
    </source>
</reference>
<evidence type="ECO:0000256" key="9">
    <source>
        <dbReference type="SAM" id="Phobius"/>
    </source>
</evidence>
<feature type="transmembrane region" description="Helical" evidence="9">
    <location>
        <begin position="59"/>
        <end position="77"/>
    </location>
</feature>
<dbReference type="Pfam" id="PF00581">
    <property type="entry name" value="Rhodanese"/>
    <property type="match status" value="1"/>
</dbReference>
<dbReference type="PANTHER" id="PTHR32507:SF8">
    <property type="entry name" value="CNH1P"/>
    <property type="match status" value="1"/>
</dbReference>
<evidence type="ECO:0000256" key="8">
    <source>
        <dbReference type="ARBA" id="ARBA00023136"/>
    </source>
</evidence>
<feature type="transmembrane region" description="Helical" evidence="9">
    <location>
        <begin position="118"/>
        <end position="140"/>
    </location>
</feature>
<organism evidence="11 12">
    <name type="scientific">Nitrolancea hollandica Lb</name>
    <dbReference type="NCBI Taxonomy" id="1129897"/>
    <lineage>
        <taxon>Bacteria</taxon>
        <taxon>Pseudomonadati</taxon>
        <taxon>Thermomicrobiota</taxon>
        <taxon>Thermomicrobia</taxon>
        <taxon>Sphaerobacterales</taxon>
        <taxon>Sphaerobacterineae</taxon>
        <taxon>Sphaerobacteraceae</taxon>
        <taxon>Nitrolancea</taxon>
    </lineage>
</organism>
<evidence type="ECO:0000256" key="4">
    <source>
        <dbReference type="ARBA" id="ARBA00022475"/>
    </source>
</evidence>
<evidence type="ECO:0000256" key="2">
    <source>
        <dbReference type="ARBA" id="ARBA00022448"/>
    </source>
</evidence>
<evidence type="ECO:0000259" key="10">
    <source>
        <dbReference type="PROSITE" id="PS50206"/>
    </source>
</evidence>
<dbReference type="Gene3D" id="3.40.250.10">
    <property type="entry name" value="Rhodanese-like domain"/>
    <property type="match status" value="1"/>
</dbReference>
<evidence type="ECO:0000256" key="5">
    <source>
        <dbReference type="ARBA" id="ARBA00022692"/>
    </source>
</evidence>
<keyword evidence="5 9" id="KW-0812">Transmembrane</keyword>
<feature type="transmembrane region" description="Helical" evidence="9">
    <location>
        <begin position="249"/>
        <end position="267"/>
    </location>
</feature>
<evidence type="ECO:0000256" key="1">
    <source>
        <dbReference type="ARBA" id="ARBA00004651"/>
    </source>
</evidence>
<evidence type="ECO:0000256" key="7">
    <source>
        <dbReference type="ARBA" id="ARBA00023065"/>
    </source>
</evidence>
<keyword evidence="12" id="KW-1185">Reference proteome</keyword>
<feature type="domain" description="Rhodanese" evidence="10">
    <location>
        <begin position="433"/>
        <end position="484"/>
    </location>
</feature>
<feature type="transmembrane region" description="Helical" evidence="9">
    <location>
        <begin position="185"/>
        <end position="212"/>
    </location>
</feature>
<protein>
    <submittedName>
        <fullName evidence="11">Putative NhaP-type Na+/H+ and K+/H+ antiporter protein</fullName>
    </submittedName>
</protein>
<keyword evidence="7" id="KW-0406">Ion transport</keyword>
<dbReference type="Proteomes" id="UP000004221">
    <property type="component" value="Unassembled WGS sequence"/>
</dbReference>
<feature type="transmembrane region" description="Helical" evidence="9">
    <location>
        <begin position="224"/>
        <end position="243"/>
    </location>
</feature>
<dbReference type="AlphaFoldDB" id="I4EIV7"/>
<dbReference type="OrthoDB" id="146638at2"/>
<feature type="transmembrane region" description="Helical" evidence="9">
    <location>
        <begin position="279"/>
        <end position="299"/>
    </location>
</feature>
<proteinExistence type="predicted"/>
<dbReference type="Gene3D" id="1.20.1530.20">
    <property type="match status" value="1"/>
</dbReference>
<dbReference type="GO" id="GO:0005886">
    <property type="term" value="C:plasma membrane"/>
    <property type="evidence" value="ECO:0007669"/>
    <property type="project" value="UniProtKB-SubCell"/>
</dbReference>
<dbReference type="Pfam" id="PF00999">
    <property type="entry name" value="Na_H_Exchanger"/>
    <property type="match status" value="1"/>
</dbReference>
<gene>
    <name evidence="11" type="ORF">NITHO_3660001</name>
</gene>
<evidence type="ECO:0000313" key="11">
    <source>
        <dbReference type="EMBL" id="CCF84619.1"/>
    </source>
</evidence>